<dbReference type="InterPro" id="IPR008709">
    <property type="entry name" value="Neurochondrin"/>
</dbReference>
<gene>
    <name evidence="2" type="ORF">AMTR_s00033p00142710</name>
</gene>
<dbReference type="InterPro" id="IPR016024">
    <property type="entry name" value="ARM-type_fold"/>
</dbReference>
<dbReference type="PANTHER" id="PTHR13109:SF7">
    <property type="entry name" value="NEUROCHONDRIN"/>
    <property type="match status" value="1"/>
</dbReference>
<feature type="signal peptide" evidence="1">
    <location>
        <begin position="1"/>
        <end position="17"/>
    </location>
</feature>
<dbReference type="Proteomes" id="UP000017836">
    <property type="component" value="Unassembled WGS sequence"/>
</dbReference>
<dbReference type="OMA" id="IVHYKKP"/>
<keyword evidence="1" id="KW-0732">Signal</keyword>
<dbReference type="HOGENOM" id="CLU_030307_1_0_1"/>
<feature type="chain" id="PRO_5004658516" description="Neurochondrin" evidence="1">
    <location>
        <begin position="18"/>
        <end position="717"/>
    </location>
</feature>
<evidence type="ECO:0008006" key="4">
    <source>
        <dbReference type="Google" id="ProtNLM"/>
    </source>
</evidence>
<evidence type="ECO:0000256" key="1">
    <source>
        <dbReference type="SAM" id="SignalP"/>
    </source>
</evidence>
<dbReference type="SUPFAM" id="SSF48371">
    <property type="entry name" value="ARM repeat"/>
    <property type="match status" value="1"/>
</dbReference>
<evidence type="ECO:0000313" key="2">
    <source>
        <dbReference type="EMBL" id="ERN14246.1"/>
    </source>
</evidence>
<dbReference type="Gramene" id="ERN14246">
    <property type="protein sequence ID" value="ERN14246"/>
    <property type="gene ID" value="AMTR_s00033p00142710"/>
</dbReference>
<dbReference type="STRING" id="13333.U5CM91"/>
<dbReference type="eggNOG" id="KOG2611">
    <property type="taxonomic scope" value="Eukaryota"/>
</dbReference>
<dbReference type="EMBL" id="KI392557">
    <property type="protein sequence ID" value="ERN14246.1"/>
    <property type="molecule type" value="Genomic_DNA"/>
</dbReference>
<reference evidence="3" key="1">
    <citation type="journal article" date="2013" name="Science">
        <title>The Amborella genome and the evolution of flowering plants.</title>
        <authorList>
            <consortium name="Amborella Genome Project"/>
        </authorList>
    </citation>
    <scope>NUCLEOTIDE SEQUENCE [LARGE SCALE GENOMIC DNA]</scope>
</reference>
<keyword evidence="3" id="KW-1185">Reference proteome</keyword>
<evidence type="ECO:0000313" key="3">
    <source>
        <dbReference type="Proteomes" id="UP000017836"/>
    </source>
</evidence>
<sequence>MPLMSLVFLLLLCLSLSLKSLEKKILERRRVSQFLVLQEASTSSCGGTAAVGLEECLKLVRGAKDEQRLAGLLLATKLCKADDEASLLKLYEAVGLQFLRRLMRTGLGKGRGEVQEEDNREEYLQLGITVFAAFCRVADIASSKEIISEVPLVVEILSNDKLEPSVIEACYECLLSIASASEDGFSALHKSRAMEAISLHTNSLRDGSSSLEHVVRLLELVVNKLFAGSINVEYAAEFASVVVAISRHFALLHNQLKFDMLHLLSALLSSDHAAPLHEALRSRSNNGPWATYIAAGIVAILQSRVVSDEKQLALALADSMMAILGERWLLNPIHIPENQEQIPVDRCLLLVLEFSRIEVAVLLNELAYLKYEASKNTSTVESILLKQRTLATAYSLIERITKLISDEAEDAELNLSEATLMKAVAGLTETIGVVIDYLQDAKEHGHRKGNDLLASVRVIGSYLAETPFAFKEKFGELLDYILSVEGDTEASPFYTTCFLLPVLSQSTAEIGGCRTLVSCRGYKSVIACLMKLLGQNSQQVGDDMGTIFLACETIVNILLKGEDIRDELDESEFIQLLQALATSAVCRSDISIITVASSVCSLILDLTSEEKLLKLPVSYPPTHESLSQLIVKSLELYAQGEVVDDVNSELDLHEIIIAGYARWACRFPHIKEAVDRSPYLGHLKFWNGHYLHLPWSIDPSIQVTVSSCALLGSRFKP</sequence>
<dbReference type="AlphaFoldDB" id="U5CM91"/>
<dbReference type="Pfam" id="PF05536">
    <property type="entry name" value="Neurochondrin"/>
    <property type="match status" value="1"/>
</dbReference>
<accession>U5CM91</accession>
<dbReference type="PANTHER" id="PTHR13109">
    <property type="entry name" value="NEUROCHONDRIN"/>
    <property type="match status" value="1"/>
</dbReference>
<protein>
    <recommendedName>
        <fullName evidence="4">Neurochondrin</fullName>
    </recommendedName>
</protein>
<name>U5CM91_AMBTC</name>
<proteinExistence type="predicted"/>
<organism evidence="2 3">
    <name type="scientific">Amborella trichopoda</name>
    <dbReference type="NCBI Taxonomy" id="13333"/>
    <lineage>
        <taxon>Eukaryota</taxon>
        <taxon>Viridiplantae</taxon>
        <taxon>Streptophyta</taxon>
        <taxon>Embryophyta</taxon>
        <taxon>Tracheophyta</taxon>
        <taxon>Spermatophyta</taxon>
        <taxon>Magnoliopsida</taxon>
        <taxon>Amborellales</taxon>
        <taxon>Amborellaceae</taxon>
        <taxon>Amborella</taxon>
    </lineage>
</organism>